<evidence type="ECO:0000313" key="8">
    <source>
        <dbReference type="EMBL" id="KDP24054.1"/>
    </source>
</evidence>
<keyword evidence="9" id="KW-1185">Reference proteome</keyword>
<dbReference type="PROSITE" id="PS51683">
    <property type="entry name" value="SAM_OMT_II"/>
    <property type="match status" value="1"/>
</dbReference>
<protein>
    <recommendedName>
        <fullName evidence="10">O-methyltransferase domain-containing protein</fullName>
    </recommendedName>
</protein>
<dbReference type="GO" id="GO:0046983">
    <property type="term" value="F:protein dimerization activity"/>
    <property type="evidence" value="ECO:0007669"/>
    <property type="project" value="InterPro"/>
</dbReference>
<sequence length="347" mass="38645">MREKQEEEEAQMEIEVWKYMFGFSNIAVVKCALELGIANAIENHQGPITLTDLSSTIECNPSYLHRIMRFLVHHNIFKEQLTADGTKGYIQTPLSRRLLGPGENNMTALFLLENSPVMLAPWHFLRCRVRLNGSAAFEAAHGDDIWKYAAENPGHSNLINDALACNARKMVSGIVEGCVEVFDGVKTLVDVGGGNGTALRTLVKLCPWIQGINFDLPHVVDVAEECDGVRHVGGDMFQSVPKADAALLMWVLHDWNDDECINILKKCKEAIPNEIGKVIIVEAVVDEAKDDKLEFVRLALDMVMMAHTDTGKERTSEEWEYVLKQAGFSRHTIKSIAAVLSVIEAFP</sequence>
<evidence type="ECO:0000256" key="5">
    <source>
        <dbReference type="PIRSR" id="PIRSR005739-1"/>
    </source>
</evidence>
<dbReference type="PIRSF" id="PIRSF005739">
    <property type="entry name" value="O-mtase"/>
    <property type="match status" value="1"/>
</dbReference>
<dbReference type="AlphaFoldDB" id="A0A067JWY3"/>
<evidence type="ECO:0000259" key="6">
    <source>
        <dbReference type="Pfam" id="PF00891"/>
    </source>
</evidence>
<dbReference type="Gene3D" id="3.40.50.150">
    <property type="entry name" value="Vaccinia Virus protein VP39"/>
    <property type="match status" value="1"/>
</dbReference>
<feature type="domain" description="O-methyltransferase C-terminal" evidence="6">
    <location>
        <begin position="122"/>
        <end position="329"/>
    </location>
</feature>
<dbReference type="Proteomes" id="UP000027138">
    <property type="component" value="Unassembled WGS sequence"/>
</dbReference>
<evidence type="ECO:0000259" key="7">
    <source>
        <dbReference type="Pfam" id="PF08100"/>
    </source>
</evidence>
<evidence type="ECO:0000256" key="1">
    <source>
        <dbReference type="ARBA" id="ARBA00022603"/>
    </source>
</evidence>
<accession>A0A067JWY3</accession>
<feature type="active site" description="Proton acceptor" evidence="5">
    <location>
        <position position="253"/>
    </location>
</feature>
<dbReference type="FunFam" id="3.40.50.150:FF:000294">
    <property type="entry name" value="O-methyltransferase family protein"/>
    <property type="match status" value="1"/>
</dbReference>
<evidence type="ECO:0000313" key="9">
    <source>
        <dbReference type="Proteomes" id="UP000027138"/>
    </source>
</evidence>
<dbReference type="InterPro" id="IPR001077">
    <property type="entry name" value="COMT_C"/>
</dbReference>
<evidence type="ECO:0008006" key="10">
    <source>
        <dbReference type="Google" id="ProtNLM"/>
    </source>
</evidence>
<dbReference type="OrthoDB" id="1606438at2759"/>
<keyword evidence="3" id="KW-0949">S-adenosyl-L-methionine</keyword>
<feature type="domain" description="O-methyltransferase dimerisation" evidence="7">
    <location>
        <begin position="17"/>
        <end position="99"/>
    </location>
</feature>
<dbReference type="EMBL" id="KK915140">
    <property type="protein sequence ID" value="KDP24054.1"/>
    <property type="molecule type" value="Genomic_DNA"/>
</dbReference>
<dbReference type="GO" id="GO:0008171">
    <property type="term" value="F:O-methyltransferase activity"/>
    <property type="evidence" value="ECO:0007669"/>
    <property type="project" value="InterPro"/>
</dbReference>
<proteinExistence type="inferred from homology"/>
<name>A0A067JWY3_JATCU</name>
<dbReference type="FunFam" id="1.10.10.10:FF:000836">
    <property type="entry name" value="O-methyltransferase family protein"/>
    <property type="match status" value="1"/>
</dbReference>
<dbReference type="InterPro" id="IPR029063">
    <property type="entry name" value="SAM-dependent_MTases_sf"/>
</dbReference>
<dbReference type="PANTHER" id="PTHR11746">
    <property type="entry name" value="O-METHYLTRANSFERASE"/>
    <property type="match status" value="1"/>
</dbReference>
<dbReference type="InterPro" id="IPR012967">
    <property type="entry name" value="COMT_dimerisation"/>
</dbReference>
<dbReference type="InterPro" id="IPR016461">
    <property type="entry name" value="COMT-like"/>
</dbReference>
<evidence type="ECO:0000256" key="4">
    <source>
        <dbReference type="ARBA" id="ARBA00038277"/>
    </source>
</evidence>
<dbReference type="Pfam" id="PF08100">
    <property type="entry name" value="Dimerisation"/>
    <property type="match status" value="1"/>
</dbReference>
<dbReference type="SUPFAM" id="SSF46785">
    <property type="entry name" value="Winged helix' DNA-binding domain"/>
    <property type="match status" value="1"/>
</dbReference>
<organism evidence="8 9">
    <name type="scientific">Jatropha curcas</name>
    <name type="common">Barbados nut</name>
    <dbReference type="NCBI Taxonomy" id="180498"/>
    <lineage>
        <taxon>Eukaryota</taxon>
        <taxon>Viridiplantae</taxon>
        <taxon>Streptophyta</taxon>
        <taxon>Embryophyta</taxon>
        <taxon>Tracheophyta</taxon>
        <taxon>Spermatophyta</taxon>
        <taxon>Magnoliopsida</taxon>
        <taxon>eudicotyledons</taxon>
        <taxon>Gunneridae</taxon>
        <taxon>Pentapetalae</taxon>
        <taxon>rosids</taxon>
        <taxon>fabids</taxon>
        <taxon>Malpighiales</taxon>
        <taxon>Euphorbiaceae</taxon>
        <taxon>Crotonoideae</taxon>
        <taxon>Jatropheae</taxon>
        <taxon>Jatropha</taxon>
    </lineage>
</organism>
<comment type="similarity">
    <text evidence="4">Belongs to the class I-like SAM-binding methyltransferase superfamily. Cation-independent O-methyltransferase family.</text>
</comment>
<keyword evidence="2" id="KW-0808">Transferase</keyword>
<dbReference type="Pfam" id="PF00891">
    <property type="entry name" value="Methyltransf_2"/>
    <property type="match status" value="1"/>
</dbReference>
<dbReference type="SUPFAM" id="SSF53335">
    <property type="entry name" value="S-adenosyl-L-methionine-dependent methyltransferases"/>
    <property type="match status" value="1"/>
</dbReference>
<keyword evidence="1" id="KW-0489">Methyltransferase</keyword>
<evidence type="ECO:0000256" key="3">
    <source>
        <dbReference type="ARBA" id="ARBA00022691"/>
    </source>
</evidence>
<gene>
    <name evidence="8" type="ORF">JCGZ_26737</name>
</gene>
<dbReference type="GO" id="GO:0032259">
    <property type="term" value="P:methylation"/>
    <property type="evidence" value="ECO:0007669"/>
    <property type="project" value="UniProtKB-KW"/>
</dbReference>
<reference evidence="8 9" key="1">
    <citation type="journal article" date="2014" name="PLoS ONE">
        <title>Global Analysis of Gene Expression Profiles in Physic Nut (Jatropha curcas L.) Seedlings Exposed to Salt Stress.</title>
        <authorList>
            <person name="Zhang L."/>
            <person name="Zhang C."/>
            <person name="Wu P."/>
            <person name="Chen Y."/>
            <person name="Li M."/>
            <person name="Jiang H."/>
            <person name="Wu G."/>
        </authorList>
    </citation>
    <scope>NUCLEOTIDE SEQUENCE [LARGE SCALE GENOMIC DNA]</scope>
    <source>
        <strain evidence="9">cv. GZQX0401</strain>
        <tissue evidence="8">Young leaves</tissue>
    </source>
</reference>
<dbReference type="InterPro" id="IPR036390">
    <property type="entry name" value="WH_DNA-bd_sf"/>
</dbReference>
<dbReference type="InterPro" id="IPR036388">
    <property type="entry name" value="WH-like_DNA-bd_sf"/>
</dbReference>
<evidence type="ECO:0000256" key="2">
    <source>
        <dbReference type="ARBA" id="ARBA00022679"/>
    </source>
</evidence>
<dbReference type="Gene3D" id="1.10.10.10">
    <property type="entry name" value="Winged helix-like DNA-binding domain superfamily/Winged helix DNA-binding domain"/>
    <property type="match status" value="1"/>
</dbReference>